<sequence length="4380" mass="509488">MTDSSSASNFDNYIAELHENLDRLRDMSDVDEQSSTIVADLAQAYSEHPSPMQIAMCLSALFCGQKNILTFLRRSSSKTELKKTKVEILQFLKFFVESAGVKILPHVVELKTVLLTIFNVDNASDVRAAIFPVLSQLMELSAGCSDMQNEVDKMATTFLDQIGLQSSKTTATIKGLCLAFLGLLCKFFPEHMRKYADPLLLGQYLKYLHEQLVKDVKFEMLIAAGAIEGLVNYLVNFTPSSTPVHSQPPVVRSKTKEDDKRYNEERIRCESDLKRIYIYAARAIQTQDQTNLNRYALVKAGLELFAQHSTLFTEYLYDDYPEILRCIRAWNAHDNYDVKKVAQRAYDTFLLGVANALKETNVKTPEERRRAVQVFQYFIKEFRDKIDTPELEIKDLAMGIRGYGIFANACKLYGTEEDVKFMFVGLIQRCEQIAMPTVTLSQAMDIFDERFYGLPNLIDALSAIIIEMTNIGEEFLGPLERLTVMTIDYYPRYQPKPQATTCSSVIKMILALQTKPNSYKPFISRIVTQALIRCCSHPLKSTVEQQLENYEPDISEDKFKSLLSIGKTITYENYLPLWKSILSVTSLKEFDTSAYPIFDRQNMLVSLYDEIIDSILHIIDRLDLSVEKEKPDDENNDGTATTDPVFGMRPVKPMDFQIFYNLVDFCQDLLPDQTPELFQKWIFRFLYDIIATSTKYPLVSGVYRFATLIMNICLKLDYFKSNRSIATTRGGIEMMEIDTNENEQIIAVCSLVRRFAHEVLSRQKQYRDDLLVSCLQFIISLPSECIDYDFADYVPAIQLALSIGLTYLPLAEQTINSLERWSQSTSLNLPNFYNQILPYLDDFLRLSYDQGDDVNVRAIVSSLQEKTRLSSKTKRVLPTRMLKKTKQIKHLFEDSDIRRVQFRILKYLGSLGSRINHYLIDDTSNHLIKEAVAWDNENHITFAVPLDDIKPTIHLDIFLPRIVDLALHSSDRQTKITACELLQSILLYMIGKSANNRSSVAASYEKLYEHLFPAVLELSCDSDTFTKTLFTTFMIQMIHWFTKNQNYENPETMSMLDTFMNGMISGRNASIRDFSGICLKEFLKWTVKHAGGYDKSAYLKNATSILKRILSFSLHPNSFKRLGSILAWNSIYTLYRESETLVDVYTLQLLYVFVESLAIAQEDDPSLGTQQQAIGALSHIERIIKEKANLFIKETPKRHRPPSWTEASLDVTVRWLLRQCGRIETESRRKCIELVCIFIPLLPGIRSIREYFELKIKSEGNIYFIERFEGAISKEKKTRFKANLANQPCLTDINEQFSLPIVYQWLDTVIASLDCYTWVFSQGFLNPLLFQDNNQQSRLITSLSYFISKISMNTLHDIVSYFPVSNQSYIFTPNDVRQFDTAKCTVIVRLLNFITAIWTKYPLDTRRAIDSSFYSNDLTKLILTCVFNPTQIGFDINNEEINKKLPERILILLKSMTTHLPEQLLQSFYSNALQMTKSDGLYNLTNELNMNPVRWTLIFTITRGLRLLHDVRLLAKPTQPEQYAKELWTTMLTKMITHEEDCDKANIVLTIDNQRGLQALFDYIIYLGIKPNEVLPYFFQSNRIHTDSGMATVGTYLLALFKHQITSWLGTTPHFIINNIGEIKTIEQCRLIVSFLIIVLDLCSREKDLRQQCGRQFVDGIYTCWSLFILLYRSINIDDKLLIVTLLTKTFIIDSRLLITHEEFDHISQMYLSLLIDKQLNLTFKTRLLDLLPFFASLDNDEDLLEDKRKKWSDDLCRTLHIFTADCFPLKSTEFHKGTQEYHDYQGAIRKILSALELSSSFILFELLIWMLCCEQNHIFEDEILSSINYFIIKLNDYNKQINLLDYIYSILFGHNSLFRIEHRLNALEKFILKILTSVKKQTLIEFYKKYITLFIIEQLDIKIDLTSSLITSILINKISTYRFIDYMYTILNKDDVFGLNSLIAKIFYETVKKQEEARKILNIEMPITTIKLNPTMDGKELTKYVIARARAQFIDGKIMKSIEMILTNITTIEKEMKMNLIRSLAISSFNCLISVLICTQTEAKLYKAFIFDANVSKDEYIFENIIDPNHKYTFPLELERYYKKDKRTLLNILCKKILTLSNSDNQLHQQRSSTIPRYLPSQYLFGSSLTDELAIFDFTSVAASQQQNDLNKSQLNSPLENSIEISLNKKNDDRPALIEGTDNDFGANFIEIEMDELNLHPCMVPMICLLKHMEANGITTVQSDMPPWMICLYKKFSDPTIAFNIRLFIMRLITHTHTIFKPYARYWLTPIIHMCNQMFEKSSEGLNTFLIDTIVILLSWNTIAIPSEVDRTSVQRLLEYLFLNCTHKNSLVMKSNLDLIKKLIESWNERIYAPTLILYKLISDQDIKSKHNAIGLSLIGILLANNILPYNEINDLTEDKFNETLLKNMKNSFRNIYAAAAEVVGMLLNIKKLKGQSNERLLEQLSFILKWHSGQPLQDTYVTCIYSLQKHYPEIVDKTVMNKLMFGLKKLYGDFKMECLESMIANITEFDYVYLELKAVGILDILIHKDFSIRSVALRLLHKLLPKLTHEQLFEIAQILSVDGPNECQYWTLEIYKWMYDYITQHITNEVNISLKSMSEKFYHHVREQLLQLLSSKNEYIRINCRNFWCDPKRLSISSHHRLIALVDQLYSIKTENEYLNYCTNFLLERTTHNPDYNRFIFENPLDKCIFQEFPLVCNWRQQHHTYMTPLFTLQSQTTNDPINTNIMTMDPVHFMQTLTDNNNKIDQQQQQQNPTTGMLLQTQEISNRQQFIPTQILDNNINYNWLKQTNTFDTSNTYVLPTLSTQNKQTSLIVNVENINKKSKLISSSINQFDKNENNDNNDDDIFRLKRRFLKDTGKLHSYFARKQNEKKRKEKQFLNEIKLKQENQVEKYRTYRIGELPDIQIRFSDIIIPLQALAQYDDHIARLLYSNLFTSILTSLEDKLSNDEYIELIETIQHRFNVMLSQSEIFYPSFVISLLDIILSKSKQIKISSQYISASVIASHLEPIGILTLECFIRLNQTNEINELQYESIKKKFKSDPILNNQLYKDIDYWLELAKCYRSITNYDDVRGIFCQISPLKSLTLKAIEEESHSDFLLALNNYVTALEQYPLTDDTINDPILELEHEFWTQSMLNCCNQLNNWTIMSKHIFIANTTFDTLWSNAYQLNYLMPYAIRAKLKLLISGTEQEQLEQEDLCQFFNNLSSTTNVTSTTTTTTTTTATSDSETTFVKRSYIEKQYPFELATFFLYQKDFDRSKYYIQYAKEQFLLRWSQLSRLSEYGRKTTIQLIQPYHELDQFLVFIEHNLPLLKTLENRYLTNNKKDTITRDLFHERIHNDLISQWQIPDVIRSSIPIWDDIITNRTLFLDILDELVGGPRMTFTSRLKALEFDPILIDYKVQLSLDMAYCALRQRNFKLSLSKLNDTRNRLDLCENPLIKSIYWNEIYCDVHLKRHQIQSTLSSLLSTLVAKELKKMEIKINSLKIIDKQTASLNSTYIQLNSQFSRIVIDFLLAQPNAYFDYENDNKISQAKHRQLEIYLYGLDNQTTNIQTADLLINELFNKNVNILKNNIEKQETDLQNLSTNIRIAKENILSRDYNELASLCDDYLRRYENNEDENNLMHNLFSDNNSNKIAEIIVKSILSSMKYGSNEGVKRFSRLLQIIELYPNTMESIANRLQEIPCWMFFDCLYQITAYLDKPIGLKLYPLIEQIIKFYPQSIVYPFKLSYETLQYSTNDPILKHNLEIIRQKLDRHTPLVNEFIQALNQLNPQQEYENWCKELYQLLTNDRNIRDINKLKNHLKKFKNILFSDIINNDEINDEHSIITTITSQDSVFNDGKDQRLIKPQLTSIRFQFKNIIEKDLDNLFGKQGELFSTVLLNDVKTILTNFGTKLKSISHDKTNINDYSTWFSLTFRQHHRILGTPSIREIEIPGQYTSKKKPLIQHHIKIVGFDEKILVLQSLRLPKRLTIRGHDENDYRFLIKGGEDIRQDQRIQALFSIMNDLYDNDPNCNQSNSAHITVQTYKVIPMSTKLGMIEWLDNTRPLKELIETNYTQAEHDIISQGQHPRKLYQDYVTNVFQKAKPTAKSTSNTIMYAELFTSLTKAQVQDEFNKIQSIIPSDLLRRAYYKMANSHEGFYTLRRQFITSYAVLCTSHYILGIGDRHQSNFLIDTSSGQVIGIDFGSAFNAATIHLPVPELIPIRLTRQLVQLMSPIGTNGLFRATMIHTMNALRENSDLLLSTMDVFIKEPLMEWMEHALKTSKQVSQSESSTIRSDDTYAKDRIRSARLKLNGINPAVITGSDLKLNNFLRPSSLKEALHQMEKVVGGDQTQNKRAQILMQYQSNRYQKLTVDEQIDCIIDQATDVDILGRSWAGLETFM</sequence>
<feature type="domain" description="PI3K/PI4K catalytic" evidence="9">
    <location>
        <begin position="3953"/>
        <end position="4292"/>
    </location>
</feature>
<dbReference type="GO" id="GO:0004677">
    <property type="term" value="F:DNA-dependent protein kinase activity"/>
    <property type="evidence" value="ECO:0007669"/>
    <property type="project" value="InterPro"/>
</dbReference>
<evidence type="ECO:0000259" key="9">
    <source>
        <dbReference type="PROSITE" id="PS50290"/>
    </source>
</evidence>
<dbReference type="InterPro" id="IPR016024">
    <property type="entry name" value="ARM-type_fold"/>
</dbReference>
<dbReference type="Pfam" id="PF20502">
    <property type="entry name" value="DNAPKcs_CC1-2"/>
    <property type="match status" value="1"/>
</dbReference>
<feature type="domain" description="FAT" evidence="10">
    <location>
        <begin position="3040"/>
        <end position="3731"/>
    </location>
</feature>
<dbReference type="PROSITE" id="PS51189">
    <property type="entry name" value="FAT"/>
    <property type="match status" value="1"/>
</dbReference>
<reference evidence="12" key="1">
    <citation type="submission" date="2021-02" db="EMBL/GenBank/DDBJ databases">
        <authorList>
            <person name="Nowell W R."/>
        </authorList>
    </citation>
    <scope>NUCLEOTIDE SEQUENCE</scope>
</reference>
<protein>
    <recommendedName>
        <fullName evidence="3">DNA-dependent protein kinase catalytic subunit</fullName>
    </recommendedName>
</protein>
<keyword evidence="4" id="KW-0723">Serine/threonine-protein kinase</keyword>
<evidence type="ECO:0000256" key="4">
    <source>
        <dbReference type="ARBA" id="ARBA00022527"/>
    </source>
</evidence>
<evidence type="ECO:0000259" key="11">
    <source>
        <dbReference type="PROSITE" id="PS51190"/>
    </source>
</evidence>
<organism evidence="12 13">
    <name type="scientific">Rotaria sordida</name>
    <dbReference type="NCBI Taxonomy" id="392033"/>
    <lineage>
        <taxon>Eukaryota</taxon>
        <taxon>Metazoa</taxon>
        <taxon>Spiralia</taxon>
        <taxon>Gnathifera</taxon>
        <taxon>Rotifera</taxon>
        <taxon>Eurotatoria</taxon>
        <taxon>Bdelloidea</taxon>
        <taxon>Philodinida</taxon>
        <taxon>Philodinidae</taxon>
        <taxon>Rotaria</taxon>
    </lineage>
</organism>
<keyword evidence="5" id="KW-0597">Phosphoprotein</keyword>
<feature type="domain" description="FATC" evidence="11">
    <location>
        <begin position="4348"/>
        <end position="4380"/>
    </location>
</feature>
<dbReference type="InterPro" id="IPR036940">
    <property type="entry name" value="PI3/4_kinase_cat_sf"/>
</dbReference>
<dbReference type="PANTHER" id="PTHR11139:SF68">
    <property type="entry name" value="DNA-DEPENDENT PROTEIN KINASE CATALYTIC SUBUNIT"/>
    <property type="match status" value="1"/>
</dbReference>
<comment type="caution">
    <text evidence="12">The sequence shown here is derived from an EMBL/GenBank/DDBJ whole genome shotgun (WGS) entry which is preliminary data.</text>
</comment>
<dbReference type="GO" id="GO:0005730">
    <property type="term" value="C:nucleolus"/>
    <property type="evidence" value="ECO:0007669"/>
    <property type="project" value="UniProtKB-SubCell"/>
</dbReference>
<dbReference type="GO" id="GO:0006303">
    <property type="term" value="P:double-strand break repair via nonhomologous end joining"/>
    <property type="evidence" value="ECO:0007669"/>
    <property type="project" value="InterPro"/>
</dbReference>
<dbReference type="InterPro" id="IPR046804">
    <property type="entry name" value="DNA-PKcs_N"/>
</dbReference>
<evidence type="ECO:0000256" key="5">
    <source>
        <dbReference type="ARBA" id="ARBA00022553"/>
    </source>
</evidence>
<accession>A0A814SI47</accession>
<evidence type="ECO:0000256" key="1">
    <source>
        <dbReference type="ARBA" id="ARBA00004604"/>
    </source>
</evidence>
<keyword evidence="4" id="KW-0808">Transferase</keyword>
<dbReference type="Gene3D" id="1.10.1070.11">
    <property type="entry name" value="Phosphatidylinositol 3-/4-kinase, catalytic domain"/>
    <property type="match status" value="1"/>
</dbReference>
<evidence type="ECO:0000256" key="7">
    <source>
        <dbReference type="ARBA" id="ARBA00023242"/>
    </source>
</evidence>
<comment type="similarity">
    <text evidence="2">Belongs to the PI3/PI4-kinase family.</text>
</comment>
<evidence type="ECO:0000313" key="12">
    <source>
        <dbReference type="EMBL" id="CAF1148445.1"/>
    </source>
</evidence>
<evidence type="ECO:0000256" key="8">
    <source>
        <dbReference type="SAM" id="Coils"/>
    </source>
</evidence>
<evidence type="ECO:0000259" key="10">
    <source>
        <dbReference type="PROSITE" id="PS51189"/>
    </source>
</evidence>
<dbReference type="EMBL" id="CAJNOL010000640">
    <property type="protein sequence ID" value="CAF1148445.1"/>
    <property type="molecule type" value="Genomic_DNA"/>
</dbReference>
<proteinExistence type="inferred from homology"/>
<evidence type="ECO:0000256" key="2">
    <source>
        <dbReference type="ARBA" id="ARBA00011031"/>
    </source>
</evidence>
<dbReference type="InterPro" id="IPR045581">
    <property type="entry name" value="DNAPKcs_CC5"/>
</dbReference>
<dbReference type="PANTHER" id="PTHR11139">
    <property type="entry name" value="ATAXIA TELANGIECTASIA MUTATED ATM -RELATED"/>
    <property type="match status" value="1"/>
</dbReference>
<dbReference type="InterPro" id="IPR003151">
    <property type="entry name" value="PIK-rel_kinase_FAT"/>
</dbReference>
<evidence type="ECO:0000256" key="3">
    <source>
        <dbReference type="ARBA" id="ARBA00018077"/>
    </source>
</evidence>
<dbReference type="SMART" id="SM01344">
    <property type="entry name" value="NUC194"/>
    <property type="match status" value="1"/>
</dbReference>
<dbReference type="InterPro" id="IPR014009">
    <property type="entry name" value="PIK_FAT"/>
</dbReference>
<dbReference type="InterPro" id="IPR012582">
    <property type="entry name" value="DNAPKcs_CC3"/>
</dbReference>
<gene>
    <name evidence="12" type="ORF">JXQ802_LOCUS21594</name>
</gene>
<keyword evidence="4" id="KW-0418">Kinase</keyword>
<dbReference type="InterPro" id="IPR011009">
    <property type="entry name" value="Kinase-like_dom_sf"/>
</dbReference>
<dbReference type="Pfam" id="PF00454">
    <property type="entry name" value="PI3_PI4_kinase"/>
    <property type="match status" value="1"/>
</dbReference>
<evidence type="ECO:0000313" key="13">
    <source>
        <dbReference type="Proteomes" id="UP000663870"/>
    </source>
</evidence>
<dbReference type="GO" id="GO:0000723">
    <property type="term" value="P:telomere maintenance"/>
    <property type="evidence" value="ECO:0007669"/>
    <property type="project" value="TreeGrafter"/>
</dbReference>
<dbReference type="Pfam" id="PF19704">
    <property type="entry name" value="DNAPKcs_CC5"/>
    <property type="match status" value="1"/>
</dbReference>
<dbReference type="InterPro" id="IPR003152">
    <property type="entry name" value="FATC_dom"/>
</dbReference>
<dbReference type="Gene3D" id="3.30.1010.10">
    <property type="entry name" value="Phosphatidylinositol 3-kinase Catalytic Subunit, Chain A, domain 4"/>
    <property type="match status" value="1"/>
</dbReference>
<feature type="coiled-coil region" evidence="8">
    <location>
        <begin position="3559"/>
        <end position="3619"/>
    </location>
</feature>
<dbReference type="SUPFAM" id="SSF56112">
    <property type="entry name" value="Protein kinase-like (PK-like)"/>
    <property type="match status" value="1"/>
</dbReference>
<dbReference type="Pfam" id="PF08163">
    <property type="entry name" value="DNAPKcs_CC3"/>
    <property type="match status" value="2"/>
</dbReference>
<keyword evidence="8" id="KW-0175">Coiled coil</keyword>
<dbReference type="InterPro" id="IPR046803">
    <property type="entry name" value="DNAPKcs_CC1-2"/>
</dbReference>
<keyword evidence="7" id="KW-0539">Nucleus</keyword>
<dbReference type="Pfam" id="PF02259">
    <property type="entry name" value="FAT"/>
    <property type="match status" value="1"/>
</dbReference>
<dbReference type="Proteomes" id="UP000663870">
    <property type="component" value="Unassembled WGS sequence"/>
</dbReference>
<dbReference type="Pfam" id="PF20500">
    <property type="entry name" value="DNA-PKcs_N"/>
    <property type="match status" value="1"/>
</dbReference>
<dbReference type="CDD" id="cd05172">
    <property type="entry name" value="PIKKc_DNA-PK"/>
    <property type="match status" value="1"/>
</dbReference>
<keyword evidence="13" id="KW-1185">Reference proteome</keyword>
<dbReference type="PROSITE" id="PS50290">
    <property type="entry name" value="PI3_4_KINASE_3"/>
    <property type="match status" value="1"/>
</dbReference>
<comment type="subcellular location">
    <subcellularLocation>
        <location evidence="1">Nucleus</location>
        <location evidence="1">Nucleolus</location>
    </subcellularLocation>
</comment>
<dbReference type="SUPFAM" id="SSF48371">
    <property type="entry name" value="ARM repeat"/>
    <property type="match status" value="3"/>
</dbReference>
<dbReference type="SMART" id="SM01343">
    <property type="entry name" value="FATC"/>
    <property type="match status" value="1"/>
</dbReference>
<dbReference type="InterPro" id="IPR000403">
    <property type="entry name" value="PI3/4_kinase_cat_dom"/>
</dbReference>
<dbReference type="InterPro" id="IPR037706">
    <property type="entry name" value="DNA-PK_dom"/>
</dbReference>
<name>A0A814SI47_9BILA</name>
<dbReference type="SMART" id="SM00146">
    <property type="entry name" value="PI3Kc"/>
    <property type="match status" value="1"/>
</dbReference>
<dbReference type="PROSITE" id="PS51190">
    <property type="entry name" value="FATC"/>
    <property type="match status" value="1"/>
</dbReference>
<evidence type="ECO:0000256" key="6">
    <source>
        <dbReference type="ARBA" id="ARBA00022763"/>
    </source>
</evidence>
<keyword evidence="6" id="KW-0227">DNA damage</keyword>
<dbReference type="InterPro" id="IPR050517">
    <property type="entry name" value="DDR_Repair_Kinase"/>
</dbReference>